<dbReference type="PROSITE" id="PS50110">
    <property type="entry name" value="RESPONSE_REGULATORY"/>
    <property type="match status" value="1"/>
</dbReference>
<dbReference type="SMART" id="SM00421">
    <property type="entry name" value="HTH_LUXR"/>
    <property type="match status" value="1"/>
</dbReference>
<dbReference type="Pfam" id="PF00196">
    <property type="entry name" value="GerE"/>
    <property type="match status" value="1"/>
</dbReference>
<dbReference type="Pfam" id="PF00072">
    <property type="entry name" value="Response_reg"/>
    <property type="match status" value="1"/>
</dbReference>
<keyword evidence="1 5" id="KW-0597">Phosphoprotein</keyword>
<feature type="domain" description="HTH luxR-type" evidence="6">
    <location>
        <begin position="156"/>
        <end position="221"/>
    </location>
</feature>
<dbReference type="GO" id="GO:0006355">
    <property type="term" value="P:regulation of DNA-templated transcription"/>
    <property type="evidence" value="ECO:0007669"/>
    <property type="project" value="InterPro"/>
</dbReference>
<feature type="modified residue" description="4-aspartylphosphate" evidence="5">
    <location>
        <position position="58"/>
    </location>
</feature>
<keyword evidence="2" id="KW-0805">Transcription regulation</keyword>
<dbReference type="InterPro" id="IPR011006">
    <property type="entry name" value="CheY-like_superfamily"/>
</dbReference>
<dbReference type="InterPro" id="IPR001789">
    <property type="entry name" value="Sig_transdc_resp-reg_receiver"/>
</dbReference>
<reference evidence="9" key="1">
    <citation type="submission" date="2016-10" db="EMBL/GenBank/DDBJ databases">
        <authorList>
            <person name="Varghese N."/>
            <person name="Submissions S."/>
        </authorList>
    </citation>
    <scope>NUCLEOTIDE SEQUENCE [LARGE SCALE GENOMIC DNA]</scope>
    <source>
        <strain evidence="9">DSM 10002</strain>
    </source>
</reference>
<dbReference type="PANTHER" id="PTHR43214:SF24">
    <property type="entry name" value="TRANSCRIPTIONAL REGULATORY PROTEIN NARL-RELATED"/>
    <property type="match status" value="1"/>
</dbReference>
<dbReference type="PRINTS" id="PR00038">
    <property type="entry name" value="HTHLUXR"/>
</dbReference>
<evidence type="ECO:0000313" key="9">
    <source>
        <dbReference type="Proteomes" id="UP000214355"/>
    </source>
</evidence>
<dbReference type="InterPro" id="IPR000792">
    <property type="entry name" value="Tscrpt_reg_LuxR_C"/>
</dbReference>
<evidence type="ECO:0000259" key="6">
    <source>
        <dbReference type="PROSITE" id="PS50043"/>
    </source>
</evidence>
<dbReference type="EMBL" id="LT629804">
    <property type="protein sequence ID" value="SDU82800.1"/>
    <property type="molecule type" value="Genomic_DNA"/>
</dbReference>
<proteinExistence type="predicted"/>
<evidence type="ECO:0000256" key="3">
    <source>
        <dbReference type="ARBA" id="ARBA00023125"/>
    </source>
</evidence>
<dbReference type="Gene3D" id="3.40.50.2300">
    <property type="match status" value="1"/>
</dbReference>
<dbReference type="AlphaFoldDB" id="A0A1H2LP52"/>
<evidence type="ECO:0000256" key="2">
    <source>
        <dbReference type="ARBA" id="ARBA00023015"/>
    </source>
</evidence>
<dbReference type="GO" id="GO:0003677">
    <property type="term" value="F:DNA binding"/>
    <property type="evidence" value="ECO:0007669"/>
    <property type="project" value="UniProtKB-KW"/>
</dbReference>
<dbReference type="SUPFAM" id="SSF46894">
    <property type="entry name" value="C-terminal effector domain of the bipartite response regulators"/>
    <property type="match status" value="1"/>
</dbReference>
<dbReference type="CDD" id="cd17535">
    <property type="entry name" value="REC_NarL-like"/>
    <property type="match status" value="1"/>
</dbReference>
<keyword evidence="4" id="KW-0804">Transcription</keyword>
<evidence type="ECO:0000256" key="4">
    <source>
        <dbReference type="ARBA" id="ARBA00023163"/>
    </source>
</evidence>
<dbReference type="CDD" id="cd06170">
    <property type="entry name" value="LuxR_C_like"/>
    <property type="match status" value="1"/>
</dbReference>
<name>A0A1H2LP52_9ACTO</name>
<dbReference type="RefSeq" id="WP_231943951.1">
    <property type="nucleotide sequence ID" value="NZ_LT629804.1"/>
</dbReference>
<keyword evidence="3 8" id="KW-0238">DNA-binding</keyword>
<dbReference type="Proteomes" id="UP000214355">
    <property type="component" value="Chromosome I"/>
</dbReference>
<dbReference type="PROSITE" id="PS00622">
    <property type="entry name" value="HTH_LUXR_1"/>
    <property type="match status" value="1"/>
</dbReference>
<accession>A0A1H2LP52</accession>
<evidence type="ECO:0000256" key="1">
    <source>
        <dbReference type="ARBA" id="ARBA00022553"/>
    </source>
</evidence>
<dbReference type="PROSITE" id="PS50043">
    <property type="entry name" value="HTH_LUXR_2"/>
    <property type="match status" value="1"/>
</dbReference>
<feature type="domain" description="Response regulatory" evidence="7">
    <location>
        <begin position="7"/>
        <end position="127"/>
    </location>
</feature>
<evidence type="ECO:0000256" key="5">
    <source>
        <dbReference type="PROSITE-ProRule" id="PRU00169"/>
    </source>
</evidence>
<dbReference type="InterPro" id="IPR058245">
    <property type="entry name" value="NreC/VraR/RcsB-like_REC"/>
</dbReference>
<evidence type="ECO:0000259" key="7">
    <source>
        <dbReference type="PROSITE" id="PS50110"/>
    </source>
</evidence>
<keyword evidence="9" id="KW-1185">Reference proteome</keyword>
<dbReference type="InterPro" id="IPR016032">
    <property type="entry name" value="Sig_transdc_resp-reg_C-effctor"/>
</dbReference>
<dbReference type="GeneID" id="65345525"/>
<dbReference type="STRING" id="131112.SAMN04489737_1808"/>
<dbReference type="SUPFAM" id="SSF52172">
    <property type="entry name" value="CheY-like"/>
    <property type="match status" value="1"/>
</dbReference>
<evidence type="ECO:0000313" key="8">
    <source>
        <dbReference type="EMBL" id="SDU82800.1"/>
    </source>
</evidence>
<dbReference type="InterPro" id="IPR039420">
    <property type="entry name" value="WalR-like"/>
</dbReference>
<dbReference type="SMART" id="SM00448">
    <property type="entry name" value="REC"/>
    <property type="match status" value="1"/>
</dbReference>
<dbReference type="GO" id="GO:0000160">
    <property type="term" value="P:phosphorelay signal transduction system"/>
    <property type="evidence" value="ECO:0007669"/>
    <property type="project" value="InterPro"/>
</dbReference>
<organism evidence="8 9">
    <name type="scientific">Arcanobacterium phocae</name>
    <dbReference type="NCBI Taxonomy" id="131112"/>
    <lineage>
        <taxon>Bacteria</taxon>
        <taxon>Bacillati</taxon>
        <taxon>Actinomycetota</taxon>
        <taxon>Actinomycetes</taxon>
        <taxon>Actinomycetales</taxon>
        <taxon>Actinomycetaceae</taxon>
        <taxon>Arcanobacterium</taxon>
    </lineage>
</organism>
<protein>
    <submittedName>
        <fullName evidence="8">DNA-binding response regulator, NarL/FixJ family, contains REC and HTH domains</fullName>
    </submittedName>
</protein>
<sequence length="233" mass="26148">MTENKIRVGLVDDMDLMRSGLTMVIDSLDDMQVVLSASDGQQALNRLQSVPVDVILMDVRMEGMDGLTATRQITSTKLPTGVDPKIIILTTFDEDDYMMEGIRAGASGFLLKDAPTERMIEAIRTIYRGDAVIAPSTTRRLVDRLASETYRIHASCPAILDVLTDREREVFHLIARGLTNTEIAERLFVAEATVKTHVTRIFAKLGVRDRVQSRCSSIRGWDRYSRTRRSLTN</sequence>
<dbReference type="PANTHER" id="PTHR43214">
    <property type="entry name" value="TWO-COMPONENT RESPONSE REGULATOR"/>
    <property type="match status" value="1"/>
</dbReference>
<gene>
    <name evidence="8" type="ORF">SAMN04489737_1808</name>
</gene>